<keyword evidence="1" id="KW-0812">Transmembrane</keyword>
<evidence type="ECO:0000313" key="2">
    <source>
        <dbReference type="EMBL" id="MBG0567688.1"/>
    </source>
</evidence>
<feature type="transmembrane region" description="Helical" evidence="1">
    <location>
        <begin position="349"/>
        <end position="374"/>
    </location>
</feature>
<evidence type="ECO:0000256" key="1">
    <source>
        <dbReference type="SAM" id="Phobius"/>
    </source>
</evidence>
<organism evidence="2 3">
    <name type="scientific">Actinoplanes aureus</name>
    <dbReference type="NCBI Taxonomy" id="2792083"/>
    <lineage>
        <taxon>Bacteria</taxon>
        <taxon>Bacillati</taxon>
        <taxon>Actinomycetota</taxon>
        <taxon>Actinomycetes</taxon>
        <taxon>Micromonosporales</taxon>
        <taxon>Micromonosporaceae</taxon>
        <taxon>Actinoplanes</taxon>
    </lineage>
</organism>
<feature type="transmembrane region" description="Helical" evidence="1">
    <location>
        <begin position="127"/>
        <end position="144"/>
    </location>
</feature>
<dbReference type="RefSeq" id="WP_196419461.1">
    <property type="nucleotide sequence ID" value="NZ_JADQTO010000029.1"/>
</dbReference>
<sequence length="384" mass="39119">MPVVAERVAHVLLRLAARRWPAGMHQEWSAELASLRGRPWRMLTFAGSLAITSASGMPRAAAVARAGTAAMLVVLLSAALFNGVHLALHRAETRLPWSGEATLVGALLAVAMLLMAGAGARWRPRRPVPATLLIGAAAYAFLLAGNETPVMPFMGWRDVTPAVATWTAVTAMSSWAAVRLRAAGRTRRAAVVAVGGGLLALHTAAAAGSLHAAATLGLSSGSAPAWFPLAMLPGGTGGFGTYFAGGQPAISGLPGSGPAFHASDILLANTAALSGPLLLCSAFLCAAALTPSRRPGRAASPLIARLHGRADPLIVAASGTAAAVLLLAGHMPRAVAAEAALPRLVDNSMVFGFGFLAHPAGRAALAFAVALLIAHHLAARERRA</sequence>
<keyword evidence="1" id="KW-1133">Transmembrane helix</keyword>
<feature type="transmembrane region" description="Helical" evidence="1">
    <location>
        <begin position="159"/>
        <end position="178"/>
    </location>
</feature>
<proteinExistence type="predicted"/>
<comment type="caution">
    <text evidence="2">The sequence shown here is derived from an EMBL/GenBank/DDBJ whole genome shotgun (WGS) entry which is preliminary data.</text>
</comment>
<feature type="transmembrane region" description="Helical" evidence="1">
    <location>
        <begin position="265"/>
        <end position="289"/>
    </location>
</feature>
<accession>A0A931G1A8</accession>
<keyword evidence="1" id="KW-0472">Membrane</keyword>
<name>A0A931G1A8_9ACTN</name>
<dbReference type="AlphaFoldDB" id="A0A931G1A8"/>
<evidence type="ECO:0000313" key="3">
    <source>
        <dbReference type="Proteomes" id="UP000598146"/>
    </source>
</evidence>
<dbReference type="EMBL" id="JADQTO010000029">
    <property type="protein sequence ID" value="MBG0567688.1"/>
    <property type="molecule type" value="Genomic_DNA"/>
</dbReference>
<reference evidence="2" key="1">
    <citation type="submission" date="2020-11" db="EMBL/GenBank/DDBJ databases">
        <title>Isolation and identification of active actinomycetes.</title>
        <authorList>
            <person name="Sun X."/>
        </authorList>
    </citation>
    <scope>NUCLEOTIDE SEQUENCE</scope>
    <source>
        <strain evidence="2">NEAU-A11</strain>
    </source>
</reference>
<feature type="transmembrane region" description="Helical" evidence="1">
    <location>
        <begin position="190"/>
        <end position="214"/>
    </location>
</feature>
<dbReference type="Proteomes" id="UP000598146">
    <property type="component" value="Unassembled WGS sequence"/>
</dbReference>
<feature type="transmembrane region" description="Helical" evidence="1">
    <location>
        <begin position="62"/>
        <end position="81"/>
    </location>
</feature>
<keyword evidence="3" id="KW-1185">Reference proteome</keyword>
<protein>
    <submittedName>
        <fullName evidence="2">Uncharacterized protein</fullName>
    </submittedName>
</protein>
<feature type="transmembrane region" description="Helical" evidence="1">
    <location>
        <begin position="101"/>
        <end position="120"/>
    </location>
</feature>
<feature type="transmembrane region" description="Helical" evidence="1">
    <location>
        <begin position="310"/>
        <end position="329"/>
    </location>
</feature>
<gene>
    <name evidence="2" type="ORF">I4J89_40215</name>
</gene>